<gene>
    <name evidence="1" type="ORF">pHA1_gp18</name>
</gene>
<dbReference type="EMBL" id="GU722198">
    <property type="protein sequence ID" value="ADJ54296.1"/>
    <property type="molecule type" value="Genomic_DNA"/>
</dbReference>
<reference evidence="1" key="1">
    <citation type="journal article" date="2010" name="Environ. Microbiol.">
        <title>Metagenomic analyses of novel viruses and plasmids from a cultured environmental sample of hyperthermophilic neutrophiles.</title>
        <authorList>
            <person name="Garrett R.A."/>
            <person name="Prangishvili D."/>
            <person name="Shah S.A."/>
            <person name="Reuter M."/>
            <person name="Stetter K.O."/>
            <person name="Peng X."/>
        </authorList>
    </citation>
    <scope>NUCLEOTIDE SEQUENCE</scope>
    <source>
        <plasmid evidence="1">hyperthermophilic archaeal plasmid 1</plasmid>
    </source>
</reference>
<geneLocation type="plasmid" evidence="1">
    <name>hyperthermophilic archaeal plasmid 1</name>
</geneLocation>
<sequence>MNMPVPVTYATFRGYVFNWDTWQPREILEDIHVVLDELKVNSVKLRFIRPETLREHKFLEHFTAHNFVVVTSVPQLYKRKLIQQIFQDFVVEFRVDGVVLIRKTALNEFLADLERAEAIPVKTPIVVTR</sequence>
<protein>
    <submittedName>
        <fullName evidence="1">Uncharacterized protein</fullName>
    </submittedName>
</protein>
<accession>D9CGE2</accession>
<dbReference type="AlphaFoldDB" id="D9CGE2"/>
<name>D9CGE2_9ARCH</name>
<keyword evidence="1" id="KW-0614">Plasmid</keyword>
<organism evidence="1">
    <name type="scientific">archaeon enrichment culture clone 1(2010)</name>
    <dbReference type="NCBI Taxonomy" id="795325"/>
    <lineage>
        <taxon>Archaea</taxon>
        <taxon>environmental samples</taxon>
    </lineage>
</organism>
<evidence type="ECO:0000313" key="1">
    <source>
        <dbReference type="EMBL" id="ADJ54296.1"/>
    </source>
</evidence>
<proteinExistence type="predicted"/>